<dbReference type="OrthoDB" id="4062651at2759"/>
<protein>
    <submittedName>
        <fullName evidence="6">Protein kinase</fullName>
    </submittedName>
</protein>
<dbReference type="SUPFAM" id="SSF56112">
    <property type="entry name" value="Protein kinase-like (PK-like)"/>
    <property type="match status" value="1"/>
</dbReference>
<evidence type="ECO:0000256" key="2">
    <source>
        <dbReference type="ARBA" id="ARBA00022741"/>
    </source>
</evidence>
<dbReference type="InterPro" id="IPR011009">
    <property type="entry name" value="Kinase-like_dom_sf"/>
</dbReference>
<dbReference type="PROSITE" id="PS00108">
    <property type="entry name" value="PROTEIN_KINASE_ST"/>
    <property type="match status" value="1"/>
</dbReference>
<dbReference type="PANTHER" id="PTHR43671:SF103">
    <property type="entry name" value="KINASE, PUTATIVE-RELATED"/>
    <property type="match status" value="1"/>
</dbReference>
<sequence>MAQCRVCESCGEGDAVLVSCVECGRCLCRFCISCASQCADCAAKAKRSDLMCDLCRNKEKDLCWCLACHSMVCRACVHQSYMNRPTTVFCRGCQTSSSLMVTATACGRCNEVIADETTQYYCELCAYPLCRNCLSASFECGVLKCQTCCPSPVRLMSNDRRIGRLSIGGWKSLIAPTLQKEPTANALTGVTAVVASARPSTSVTSTGARAALSKYKQLRNRVKLGEGGQGVVFKCKTLDNEEVVSKEMTFDDADRAVFEARLLQAERMRKLFHKHLIRYLDVIGSENPLKICVIMPYYSEGDLFNYIKRQRGPIEEHKLCSIILQIASALHYLHSQRPPLAHCDIKPDNILLLNREEQVLLMDLDLCHSCEAQGSTTTRVLHECKRNSPTLEYRAPEMVNSSGSTESDIFSLGVVSFVLATLPEFAMLRNDKGIMTVLNDSDWTPDSLAGAVRAAIRRHTCAYAEELIDLIIRMLRHRPASRPSAIEVMVTLTQAMENLLLRCDK</sequence>
<evidence type="ECO:0000256" key="1">
    <source>
        <dbReference type="ARBA" id="ARBA00022679"/>
    </source>
</evidence>
<dbReference type="VEuPathDB" id="TriTrypDB:TRSC58_01688"/>
<reference evidence="6 7" key="1">
    <citation type="submission" date="2013-07" db="EMBL/GenBank/DDBJ databases">
        <authorList>
            <person name="Stoco P.H."/>
            <person name="Wagner G."/>
            <person name="Gerber A."/>
            <person name="Zaha A."/>
            <person name="Thompson C."/>
            <person name="Bartholomeu D.C."/>
            <person name="Luckemeyer D.D."/>
            <person name="Bahia D."/>
            <person name="Loreto E."/>
            <person name="Prestes E.B."/>
            <person name="Lima F.M."/>
            <person name="Rodrigues-Luiz G."/>
            <person name="Vallejo G.A."/>
            <person name="Filho J.F."/>
            <person name="Monteiro K.M."/>
            <person name="Tyler K.M."/>
            <person name="de Almeida L.G."/>
            <person name="Ortiz M.F."/>
            <person name="Siervo M.A."/>
            <person name="de Moraes M.H."/>
            <person name="Cunha O.L."/>
            <person name="Mendonca-Neto R."/>
            <person name="Silva R."/>
            <person name="Teixeira S.M."/>
            <person name="Murta S.M."/>
            <person name="Sincero T.C."/>
            <person name="Mendes T.A."/>
            <person name="Urmenyi T.P."/>
            <person name="Silva V.G."/>
            <person name="da Rocha W.D."/>
            <person name="Andersson B."/>
            <person name="Romanha A.J."/>
            <person name="Steindel M."/>
            <person name="de Vasconcelos A.T."/>
            <person name="Grisard E.C."/>
        </authorList>
    </citation>
    <scope>NUCLEOTIDE SEQUENCE [LARGE SCALE GENOMIC DNA]</scope>
    <source>
        <strain evidence="6 7">SC58</strain>
    </source>
</reference>
<keyword evidence="2" id="KW-0547">Nucleotide-binding</keyword>
<comment type="caution">
    <text evidence="6">The sequence shown here is derived from an EMBL/GenBank/DDBJ whole genome shotgun (WGS) entry which is preliminary data.</text>
</comment>
<dbReference type="GO" id="GO:0005524">
    <property type="term" value="F:ATP binding"/>
    <property type="evidence" value="ECO:0007669"/>
    <property type="project" value="UniProtKB-KW"/>
</dbReference>
<evidence type="ECO:0000313" key="7">
    <source>
        <dbReference type="Proteomes" id="UP000031737"/>
    </source>
</evidence>
<evidence type="ECO:0000259" key="5">
    <source>
        <dbReference type="PROSITE" id="PS50011"/>
    </source>
</evidence>
<evidence type="ECO:0000313" key="6">
    <source>
        <dbReference type="EMBL" id="ESL10578.1"/>
    </source>
</evidence>
<dbReference type="PROSITE" id="PS50011">
    <property type="entry name" value="PROTEIN_KINASE_DOM"/>
    <property type="match status" value="1"/>
</dbReference>
<keyword evidence="1" id="KW-0808">Transferase</keyword>
<evidence type="ECO:0000256" key="4">
    <source>
        <dbReference type="ARBA" id="ARBA00022840"/>
    </source>
</evidence>
<feature type="domain" description="Protein kinase" evidence="5">
    <location>
        <begin position="218"/>
        <end position="500"/>
    </location>
</feature>
<keyword evidence="3 6" id="KW-0418">Kinase</keyword>
<gene>
    <name evidence="6" type="ORF">TRSC58_01688</name>
</gene>
<dbReference type="SMART" id="SM00220">
    <property type="entry name" value="S_TKc"/>
    <property type="match status" value="1"/>
</dbReference>
<keyword evidence="4" id="KW-0067">ATP-binding</keyword>
<dbReference type="EMBL" id="AUPL01001688">
    <property type="protein sequence ID" value="ESL10578.1"/>
    <property type="molecule type" value="Genomic_DNA"/>
</dbReference>
<name>A0A061J5A7_TRYRA</name>
<dbReference type="CDD" id="cd00180">
    <property type="entry name" value="PKc"/>
    <property type="match status" value="1"/>
</dbReference>
<dbReference type="Pfam" id="PF00069">
    <property type="entry name" value="Pkinase"/>
    <property type="match status" value="1"/>
</dbReference>
<dbReference type="GO" id="GO:0004674">
    <property type="term" value="F:protein serine/threonine kinase activity"/>
    <property type="evidence" value="ECO:0007669"/>
    <property type="project" value="TreeGrafter"/>
</dbReference>
<dbReference type="InterPro" id="IPR000719">
    <property type="entry name" value="Prot_kinase_dom"/>
</dbReference>
<proteinExistence type="predicted"/>
<accession>A0A061J5A7</accession>
<dbReference type="AlphaFoldDB" id="A0A061J5A7"/>
<dbReference type="Proteomes" id="UP000031737">
    <property type="component" value="Unassembled WGS sequence"/>
</dbReference>
<dbReference type="Gene3D" id="1.10.510.10">
    <property type="entry name" value="Transferase(Phosphotransferase) domain 1"/>
    <property type="match status" value="1"/>
</dbReference>
<keyword evidence="7" id="KW-1185">Reference proteome</keyword>
<dbReference type="InterPro" id="IPR008271">
    <property type="entry name" value="Ser/Thr_kinase_AS"/>
</dbReference>
<dbReference type="PANTHER" id="PTHR43671">
    <property type="entry name" value="SERINE/THREONINE-PROTEIN KINASE NEK"/>
    <property type="match status" value="1"/>
</dbReference>
<organism evidence="6 7">
    <name type="scientific">Trypanosoma rangeli SC58</name>
    <dbReference type="NCBI Taxonomy" id="429131"/>
    <lineage>
        <taxon>Eukaryota</taxon>
        <taxon>Discoba</taxon>
        <taxon>Euglenozoa</taxon>
        <taxon>Kinetoplastea</taxon>
        <taxon>Metakinetoplastina</taxon>
        <taxon>Trypanosomatida</taxon>
        <taxon>Trypanosomatidae</taxon>
        <taxon>Trypanosoma</taxon>
        <taxon>Herpetosoma</taxon>
    </lineage>
</organism>
<dbReference type="InterPro" id="IPR050660">
    <property type="entry name" value="NEK_Ser/Thr_kinase"/>
</dbReference>
<evidence type="ECO:0000256" key="3">
    <source>
        <dbReference type="ARBA" id="ARBA00022777"/>
    </source>
</evidence>